<comment type="caution">
    <text evidence="1">The sequence shown here is derived from an EMBL/GenBank/DDBJ whole genome shotgun (WGS) entry which is preliminary data.</text>
</comment>
<organism evidence="1 2">
    <name type="scientific">Advenella kashmirensis W13003</name>
    <dbReference type="NCBI Taxonomy" id="1424334"/>
    <lineage>
        <taxon>Bacteria</taxon>
        <taxon>Pseudomonadati</taxon>
        <taxon>Pseudomonadota</taxon>
        <taxon>Betaproteobacteria</taxon>
        <taxon>Burkholderiales</taxon>
        <taxon>Alcaligenaceae</taxon>
    </lineage>
</organism>
<keyword evidence="2" id="KW-1185">Reference proteome</keyword>
<sequence>MAIHVHICWKQFVALAAMSYSLLGKATHPFIALHNQIIHTIFSKSSLFCALHKKYRNSVMASDNLLNINYFL</sequence>
<proteinExistence type="predicted"/>
<dbReference type="EMBL" id="AYXT01000013">
    <property type="protein sequence ID" value="ETF00969.1"/>
    <property type="molecule type" value="Genomic_DNA"/>
</dbReference>
<dbReference type="AlphaFoldDB" id="V8QPP4"/>
<protein>
    <submittedName>
        <fullName evidence="1">Uncharacterized protein</fullName>
    </submittedName>
</protein>
<dbReference type="HOGENOM" id="CLU_2713324_0_0_4"/>
<evidence type="ECO:0000313" key="2">
    <source>
        <dbReference type="Proteomes" id="UP000018733"/>
    </source>
</evidence>
<accession>V8QPP4</accession>
<dbReference type="Proteomes" id="UP000018733">
    <property type="component" value="Unassembled WGS sequence"/>
</dbReference>
<dbReference type="PATRIC" id="fig|1424334.3.peg.4201"/>
<gene>
    <name evidence="1" type="ORF">W822_20945</name>
</gene>
<name>V8QPP4_9BURK</name>
<reference evidence="1 2" key="1">
    <citation type="journal article" date="2014" name="Genome Announc.">
        <title>Draft Genome Sequence of Advenella kashmirensis Strain W13003, a Polycyclic Aromatic Hydrocarbon-Degrading Bacterium.</title>
        <authorList>
            <person name="Wang X."/>
            <person name="Jin D."/>
            <person name="Zhou L."/>
            <person name="Wu L."/>
            <person name="An W."/>
            <person name="Zhao L."/>
        </authorList>
    </citation>
    <scope>NUCLEOTIDE SEQUENCE [LARGE SCALE GENOMIC DNA]</scope>
    <source>
        <strain evidence="1 2">W13003</strain>
    </source>
</reference>
<evidence type="ECO:0000313" key="1">
    <source>
        <dbReference type="EMBL" id="ETF00969.1"/>
    </source>
</evidence>